<feature type="active site" evidence="4">
    <location>
        <position position="146"/>
    </location>
</feature>
<dbReference type="SUPFAM" id="SSF55120">
    <property type="entry name" value="Pseudouridine synthase"/>
    <property type="match status" value="1"/>
</dbReference>
<comment type="similarity">
    <text evidence="2 6">Belongs to the pseudouridine synthase RluA family.</text>
</comment>
<name>A0A1T4KK23_9FIRM</name>
<dbReference type="InterPro" id="IPR002942">
    <property type="entry name" value="S4_RNA-bd"/>
</dbReference>
<dbReference type="PANTHER" id="PTHR21600">
    <property type="entry name" value="MITOCHONDRIAL RNA PSEUDOURIDINE SYNTHASE"/>
    <property type="match status" value="1"/>
</dbReference>
<dbReference type="SUPFAM" id="SSF55174">
    <property type="entry name" value="Alpha-L RNA-binding motif"/>
    <property type="match status" value="1"/>
</dbReference>
<sequence length="322" mass="37738">MREIKITKNEAQQRMDRFLKKYMPEANTGFIYKMLRKKRIKLNGVRANPSDLLKVGDSIQMYLGEDTLKNLKGNQQIAMIKGKIDIIYEDKNLLLVNKPKGLLVHGDDKEKIDTLINRVYYYLNKKGFFNPLKENTFSPACCNRLDRNTSGIVIIAKNYPSLQMINEMIRKNKIQKKYIALVKGKITQKKEIKGYLVKEIKNNTVKIFSEKKKGAKFIHTRYQPLKYNEDFTLLEIDLVTGRSHQIRAHLASEGFPIVGDWKYGNFKVNKKFFQLNSQFLHAYLVHFTDCPKELSYLEGKIFKADLSKNLKEIIQFFSWEDF</sequence>
<dbReference type="InterPro" id="IPR006224">
    <property type="entry name" value="PsdUridine_synth_RluA-like_CS"/>
</dbReference>
<dbReference type="OrthoDB" id="9807829at2"/>
<evidence type="ECO:0000313" key="8">
    <source>
        <dbReference type="EMBL" id="SJZ42760.1"/>
    </source>
</evidence>
<dbReference type="InterPro" id="IPR006145">
    <property type="entry name" value="PsdUridine_synth_RsuA/RluA"/>
</dbReference>
<dbReference type="EC" id="5.4.99.-" evidence="6"/>
<evidence type="ECO:0000256" key="6">
    <source>
        <dbReference type="RuleBase" id="RU362028"/>
    </source>
</evidence>
<keyword evidence="9" id="KW-1185">Reference proteome</keyword>
<evidence type="ECO:0000256" key="3">
    <source>
        <dbReference type="ARBA" id="ARBA00023235"/>
    </source>
</evidence>
<comment type="function">
    <text evidence="6">Responsible for synthesis of pseudouridine from uracil.</text>
</comment>
<dbReference type="Proteomes" id="UP000196365">
    <property type="component" value="Unassembled WGS sequence"/>
</dbReference>
<dbReference type="Gene3D" id="3.10.290.10">
    <property type="entry name" value="RNA-binding S4 domain"/>
    <property type="match status" value="1"/>
</dbReference>
<evidence type="ECO:0000313" key="9">
    <source>
        <dbReference type="Proteomes" id="UP000196365"/>
    </source>
</evidence>
<evidence type="ECO:0000256" key="2">
    <source>
        <dbReference type="ARBA" id="ARBA00010876"/>
    </source>
</evidence>
<keyword evidence="3 6" id="KW-0413">Isomerase</keyword>
<dbReference type="SMART" id="SM00363">
    <property type="entry name" value="S4"/>
    <property type="match status" value="1"/>
</dbReference>
<reference evidence="8 9" key="1">
    <citation type="submission" date="2017-02" db="EMBL/GenBank/DDBJ databases">
        <authorList>
            <person name="Peterson S.W."/>
        </authorList>
    </citation>
    <scope>NUCLEOTIDE SEQUENCE [LARGE SCALE GENOMIC DNA]</scope>
    <source>
        <strain evidence="8 9">DSM 15102</strain>
    </source>
</reference>
<dbReference type="PROSITE" id="PS01129">
    <property type="entry name" value="PSI_RLU"/>
    <property type="match status" value="1"/>
</dbReference>
<keyword evidence="5" id="KW-0694">RNA-binding</keyword>
<dbReference type="EMBL" id="FUWV01000002">
    <property type="protein sequence ID" value="SJZ42760.1"/>
    <property type="molecule type" value="Genomic_DNA"/>
</dbReference>
<gene>
    <name evidence="8" type="ORF">SAMN02745973_00572</name>
</gene>
<organism evidence="8 9">
    <name type="scientific">Garciella nitratireducens DSM 15102</name>
    <dbReference type="NCBI Taxonomy" id="1121911"/>
    <lineage>
        <taxon>Bacteria</taxon>
        <taxon>Bacillati</taxon>
        <taxon>Bacillota</taxon>
        <taxon>Clostridia</taxon>
        <taxon>Eubacteriales</taxon>
        <taxon>Eubacteriaceae</taxon>
        <taxon>Garciella</taxon>
    </lineage>
</organism>
<dbReference type="Pfam" id="PF00849">
    <property type="entry name" value="PseudoU_synth_2"/>
    <property type="match status" value="1"/>
</dbReference>
<feature type="domain" description="RNA-binding S4" evidence="7">
    <location>
        <begin position="13"/>
        <end position="77"/>
    </location>
</feature>
<dbReference type="PANTHER" id="PTHR21600:SF83">
    <property type="entry name" value="PSEUDOURIDYLATE SYNTHASE RPUSD4, MITOCHONDRIAL"/>
    <property type="match status" value="1"/>
</dbReference>
<dbReference type="AlphaFoldDB" id="A0A1T4KK23"/>
<comment type="catalytic activity">
    <reaction evidence="1 6">
        <text>a uridine in RNA = a pseudouridine in RNA</text>
        <dbReference type="Rhea" id="RHEA:48348"/>
        <dbReference type="Rhea" id="RHEA-COMP:12068"/>
        <dbReference type="Rhea" id="RHEA-COMP:12069"/>
        <dbReference type="ChEBI" id="CHEBI:65314"/>
        <dbReference type="ChEBI" id="CHEBI:65315"/>
    </reaction>
</comment>
<dbReference type="GO" id="GO:0003723">
    <property type="term" value="F:RNA binding"/>
    <property type="evidence" value="ECO:0007669"/>
    <property type="project" value="UniProtKB-KW"/>
</dbReference>
<proteinExistence type="inferred from homology"/>
<protein>
    <recommendedName>
        <fullName evidence="6">Pseudouridine synthase</fullName>
        <ecNumber evidence="6">5.4.99.-</ecNumber>
    </recommendedName>
</protein>
<evidence type="ECO:0000256" key="1">
    <source>
        <dbReference type="ARBA" id="ARBA00000073"/>
    </source>
</evidence>
<dbReference type="PROSITE" id="PS50889">
    <property type="entry name" value="S4"/>
    <property type="match status" value="1"/>
</dbReference>
<dbReference type="RefSeq" id="WP_087678008.1">
    <property type="nucleotide sequence ID" value="NZ_FUWV01000002.1"/>
</dbReference>
<evidence type="ECO:0000256" key="5">
    <source>
        <dbReference type="PROSITE-ProRule" id="PRU00182"/>
    </source>
</evidence>
<evidence type="ECO:0000259" key="7">
    <source>
        <dbReference type="SMART" id="SM00363"/>
    </source>
</evidence>
<dbReference type="CDD" id="cd02869">
    <property type="entry name" value="PseudoU_synth_RluA_like"/>
    <property type="match status" value="1"/>
</dbReference>
<accession>A0A1T4KK23</accession>
<dbReference type="NCBIfam" id="TIGR00005">
    <property type="entry name" value="rluA_subfam"/>
    <property type="match status" value="1"/>
</dbReference>
<dbReference type="GO" id="GO:0120159">
    <property type="term" value="F:rRNA pseudouridine synthase activity"/>
    <property type="evidence" value="ECO:0007669"/>
    <property type="project" value="UniProtKB-ARBA"/>
</dbReference>
<dbReference type="InterPro" id="IPR050188">
    <property type="entry name" value="RluA_PseudoU_synthase"/>
</dbReference>
<dbReference type="GO" id="GO:0000455">
    <property type="term" value="P:enzyme-directed rRNA pseudouridine synthesis"/>
    <property type="evidence" value="ECO:0007669"/>
    <property type="project" value="UniProtKB-ARBA"/>
</dbReference>
<dbReference type="Gene3D" id="3.30.2350.10">
    <property type="entry name" value="Pseudouridine synthase"/>
    <property type="match status" value="1"/>
</dbReference>
<dbReference type="InterPro" id="IPR006225">
    <property type="entry name" value="PsdUridine_synth_RluC/D"/>
</dbReference>
<dbReference type="InterPro" id="IPR020103">
    <property type="entry name" value="PsdUridine_synth_cat_dom_sf"/>
</dbReference>
<evidence type="ECO:0000256" key="4">
    <source>
        <dbReference type="PIRSR" id="PIRSR606225-1"/>
    </source>
</evidence>
<dbReference type="InterPro" id="IPR036986">
    <property type="entry name" value="S4_RNA-bd_sf"/>
</dbReference>